<dbReference type="InterPro" id="IPR017946">
    <property type="entry name" value="PLC-like_Pdiesterase_TIM-brl"/>
</dbReference>
<dbReference type="EMBL" id="JABANU010000014">
    <property type="protein sequence ID" value="MBI5975305.1"/>
    <property type="molecule type" value="Genomic_DNA"/>
</dbReference>
<dbReference type="Gene3D" id="3.20.20.190">
    <property type="entry name" value="Phosphatidylinositol (PI) phosphodiesterase"/>
    <property type="match status" value="1"/>
</dbReference>
<keyword evidence="4" id="KW-1185">Reference proteome</keyword>
<evidence type="ECO:0000313" key="4">
    <source>
        <dbReference type="Proteomes" id="UP000751852"/>
    </source>
</evidence>
<feature type="domain" description="GP-PDE" evidence="2">
    <location>
        <begin position="57"/>
        <end position="312"/>
    </location>
</feature>
<dbReference type="PANTHER" id="PTHR46211:SF7">
    <property type="entry name" value="GLYCEROPHOSPHODIESTER PHOSPHODIESTERASE"/>
    <property type="match status" value="1"/>
</dbReference>
<dbReference type="SUPFAM" id="SSF51695">
    <property type="entry name" value="PLC-like phosphodiesterases"/>
    <property type="match status" value="1"/>
</dbReference>
<evidence type="ECO:0000259" key="2">
    <source>
        <dbReference type="PROSITE" id="PS51704"/>
    </source>
</evidence>
<dbReference type="PROSITE" id="PS51704">
    <property type="entry name" value="GP_PDE"/>
    <property type="match status" value="1"/>
</dbReference>
<proteinExistence type="predicted"/>
<accession>A0ABS0T9S1</accession>
<sequence length="316" mass="35631">MNRYLKILISTGLVAVSLQSPMVNASSQGNGQPASHPHQDLATRLSPSANNVLNHPYVNIGHRGASAYAPEHTFASYDKSLNEMNADYLELDLQMTKDGHLVAMHDDTVDRTTNGTGRVDQFTLAELKQLDAGSWFNKENPNLKNANYVGQKVPTIDEIFQKYGTKANYYIETKSPDAYPGMEEKLLNKLHQYGLDKHNNLRNGKVVIQSFSPESLTKIHQINPNIPLIQLIDKGELAQYTNDATLNKVKQYAVGVGPDYTDLTADNTQYLRQNGFYIHPYTVNDEADMRRLNEYGVTGLFTNFPDRYDRIIHEHN</sequence>
<evidence type="ECO:0000256" key="1">
    <source>
        <dbReference type="SAM" id="SignalP"/>
    </source>
</evidence>
<dbReference type="Pfam" id="PF03009">
    <property type="entry name" value="GDPD"/>
    <property type="match status" value="1"/>
</dbReference>
<dbReference type="RefSeq" id="WP_198618084.1">
    <property type="nucleotide sequence ID" value="NZ_JABANU010000014.1"/>
</dbReference>
<evidence type="ECO:0000313" key="3">
    <source>
        <dbReference type="EMBL" id="MBI5975305.1"/>
    </source>
</evidence>
<feature type="signal peptide" evidence="1">
    <location>
        <begin position="1"/>
        <end position="25"/>
    </location>
</feature>
<feature type="chain" id="PRO_5046109751" evidence="1">
    <location>
        <begin position="26"/>
        <end position="316"/>
    </location>
</feature>
<dbReference type="CDD" id="cd08601">
    <property type="entry name" value="GDPD_SaGlpQ_like"/>
    <property type="match status" value="1"/>
</dbReference>
<gene>
    <name evidence="3" type="ORF">HHH54_06775</name>
</gene>
<reference evidence="3 4" key="1">
    <citation type="submission" date="2020-04" db="EMBL/GenBank/DDBJ databases">
        <title>Staphylococcus species from domestic dog.</title>
        <authorList>
            <person name="Paterson G.K."/>
        </authorList>
    </citation>
    <scope>NUCLEOTIDE SEQUENCE [LARGE SCALE GENOMIC DNA]</scope>
    <source>
        <strain evidence="3 4">H16/1A</strain>
    </source>
</reference>
<dbReference type="PANTHER" id="PTHR46211">
    <property type="entry name" value="GLYCEROPHOSPHORYL DIESTER PHOSPHODIESTERASE"/>
    <property type="match status" value="1"/>
</dbReference>
<organism evidence="3 4">
    <name type="scientific">Staphylococcus canis</name>
    <dbReference type="NCBI Taxonomy" id="2724942"/>
    <lineage>
        <taxon>Bacteria</taxon>
        <taxon>Bacillati</taxon>
        <taxon>Bacillota</taxon>
        <taxon>Bacilli</taxon>
        <taxon>Bacillales</taxon>
        <taxon>Staphylococcaceae</taxon>
        <taxon>Staphylococcus</taxon>
    </lineage>
</organism>
<dbReference type="InterPro" id="IPR030395">
    <property type="entry name" value="GP_PDE_dom"/>
</dbReference>
<dbReference type="Proteomes" id="UP000751852">
    <property type="component" value="Unassembled WGS sequence"/>
</dbReference>
<name>A0ABS0T9S1_9STAP</name>
<protein>
    <submittedName>
        <fullName evidence="3">Glycerophosphodiester phosphodiesterase</fullName>
    </submittedName>
</protein>
<comment type="caution">
    <text evidence="3">The sequence shown here is derived from an EMBL/GenBank/DDBJ whole genome shotgun (WGS) entry which is preliminary data.</text>
</comment>
<keyword evidence="1" id="KW-0732">Signal</keyword>